<dbReference type="AlphaFoldDB" id="A0A1H2M450"/>
<dbReference type="InterPro" id="IPR011251">
    <property type="entry name" value="Luciferase-like_dom"/>
</dbReference>
<proteinExistence type="predicted"/>
<dbReference type="PANTHER" id="PTHR43244:SF1">
    <property type="entry name" value="5,10-METHYLENETETRAHYDROMETHANOPTERIN REDUCTASE"/>
    <property type="match status" value="1"/>
</dbReference>
<dbReference type="EMBL" id="LT629791">
    <property type="protein sequence ID" value="SDU87892.1"/>
    <property type="molecule type" value="Genomic_DNA"/>
</dbReference>
<organism evidence="3 4">
    <name type="scientific">Jiangella alkaliphila</name>
    <dbReference type="NCBI Taxonomy" id="419479"/>
    <lineage>
        <taxon>Bacteria</taxon>
        <taxon>Bacillati</taxon>
        <taxon>Actinomycetota</taxon>
        <taxon>Actinomycetes</taxon>
        <taxon>Jiangellales</taxon>
        <taxon>Jiangellaceae</taxon>
        <taxon>Jiangella</taxon>
    </lineage>
</organism>
<feature type="domain" description="Luciferase-like" evidence="2">
    <location>
        <begin position="15"/>
        <end position="295"/>
    </location>
</feature>
<dbReference type="CDD" id="cd01097">
    <property type="entry name" value="Tetrahydromethanopterin_reductase"/>
    <property type="match status" value="1"/>
</dbReference>
<dbReference type="InterPro" id="IPR050564">
    <property type="entry name" value="F420-G6PD/mer"/>
</dbReference>
<dbReference type="SUPFAM" id="SSF51679">
    <property type="entry name" value="Bacterial luciferase-like"/>
    <property type="match status" value="1"/>
</dbReference>
<evidence type="ECO:0000313" key="3">
    <source>
        <dbReference type="EMBL" id="SDU87892.1"/>
    </source>
</evidence>
<dbReference type="RefSeq" id="WP_046768935.1">
    <property type="nucleotide sequence ID" value="NZ_KQ061229.1"/>
</dbReference>
<keyword evidence="1" id="KW-0560">Oxidoreductase</keyword>
<name>A0A1H2M450_9ACTN</name>
<dbReference type="Pfam" id="PF00296">
    <property type="entry name" value="Bac_luciferase"/>
    <property type="match status" value="1"/>
</dbReference>
<evidence type="ECO:0000256" key="1">
    <source>
        <dbReference type="ARBA" id="ARBA00023002"/>
    </source>
</evidence>
<dbReference type="GO" id="GO:0016705">
    <property type="term" value="F:oxidoreductase activity, acting on paired donors, with incorporation or reduction of molecular oxygen"/>
    <property type="evidence" value="ECO:0007669"/>
    <property type="project" value="InterPro"/>
</dbReference>
<dbReference type="InterPro" id="IPR036661">
    <property type="entry name" value="Luciferase-like_sf"/>
</dbReference>
<dbReference type="GO" id="GO:0004497">
    <property type="term" value="F:monooxygenase activity"/>
    <property type="evidence" value="ECO:0007669"/>
    <property type="project" value="UniProtKB-KW"/>
</dbReference>
<dbReference type="Proteomes" id="UP000182977">
    <property type="component" value="Chromosome I"/>
</dbReference>
<sequence length="321" mass="33805">MTNRLQVGMSFDRSFPPAFVTEAARVLEAGGAQQLWVIEDCFYTAGPSLAAAALTVTEQLTVGVGILPAVARTAPVTAMEIATLCGLGPGRVLPGIGHGVQSWMAQMGVRPVSPLTALEEVLVAVTRLLAGDEVTSHGHYVDLDAVRLEHPPADPPPLLAGVFGPKSLALAGRVAGGLVLAEPASPSYVRWSLEQAGRTPGDPGFHLAVFGVLCVKKDRAEAYRTMAPWLAGQLEQPRTPYTSLPFFDDLAARFAAKGVDGLATMPSEWWTELAPVGTLDDAAAHLQALEDAGVQSIGMFPIRDVEVARTQLADVVALATR</sequence>
<accession>A0A1H2M450</accession>
<reference evidence="4" key="1">
    <citation type="submission" date="2016-10" db="EMBL/GenBank/DDBJ databases">
        <authorList>
            <person name="Varghese N."/>
            <person name="Submissions S."/>
        </authorList>
    </citation>
    <scope>NUCLEOTIDE SEQUENCE [LARGE SCALE GENOMIC DNA]</scope>
    <source>
        <strain evidence="4">DSM 45079</strain>
    </source>
</reference>
<evidence type="ECO:0000313" key="4">
    <source>
        <dbReference type="Proteomes" id="UP000182977"/>
    </source>
</evidence>
<dbReference type="STRING" id="419479.SAMN04488563_7037"/>
<dbReference type="PANTHER" id="PTHR43244">
    <property type="match status" value="1"/>
</dbReference>
<gene>
    <name evidence="3" type="ORF">SAMN04488563_7037</name>
</gene>
<keyword evidence="4" id="KW-1185">Reference proteome</keyword>
<protein>
    <submittedName>
        <fullName evidence="3">Flavin-dependent oxidoreductase, luciferase family (Includes alkanesulfonate monooxygenase SsuD and methylene tetrahydromethanopterin reductase)</fullName>
    </submittedName>
</protein>
<evidence type="ECO:0000259" key="2">
    <source>
        <dbReference type="Pfam" id="PF00296"/>
    </source>
</evidence>
<keyword evidence="3" id="KW-0503">Monooxygenase</keyword>
<dbReference type="Gene3D" id="3.20.20.30">
    <property type="entry name" value="Luciferase-like domain"/>
    <property type="match status" value="1"/>
</dbReference>